<feature type="binding site" evidence="10">
    <location>
        <begin position="1209"/>
        <end position="1215"/>
    </location>
    <ligand>
        <name>substrate</name>
    </ligand>
</feature>
<feature type="active site" evidence="11">
    <location>
        <position position="1055"/>
    </location>
</feature>
<protein>
    <recommendedName>
        <fullName evidence="10 12">Adenylosuccinate synthetase</fullName>
        <shortName evidence="10">AMPSase</shortName>
        <shortName evidence="10">AdSS</shortName>
        <ecNumber evidence="10 12">6.3.4.4</ecNumber>
    </recommendedName>
    <alternativeName>
        <fullName evidence="10">IMP--aspartate ligase</fullName>
    </alternativeName>
</protein>
<dbReference type="PANTHER" id="PTHR11846:SF0">
    <property type="entry name" value="ADENYLOSUCCINATE SYNTHETASE"/>
    <property type="match status" value="1"/>
</dbReference>
<keyword evidence="3 10" id="KW-0963">Cytoplasm</keyword>
<comment type="function">
    <text evidence="12">Plays an important role in the de novo pathway of purine nucleotide biosynthesis.</text>
</comment>
<feature type="domain" description="J" evidence="14">
    <location>
        <begin position="9"/>
        <end position="75"/>
    </location>
</feature>
<dbReference type="InterPro" id="IPR001623">
    <property type="entry name" value="DnaJ_domain"/>
</dbReference>
<dbReference type="PRINTS" id="PR00625">
    <property type="entry name" value="JDOMAIN"/>
</dbReference>
<evidence type="ECO:0000256" key="10">
    <source>
        <dbReference type="HAMAP-Rule" id="MF_03125"/>
    </source>
</evidence>
<keyword evidence="8 10" id="KW-0460">Magnesium</keyword>
<feature type="binding site" evidence="10">
    <location>
        <position position="1149"/>
    </location>
    <ligand>
        <name>IMP</name>
        <dbReference type="ChEBI" id="CHEBI:58053"/>
    </ligand>
</feature>
<dbReference type="InterPro" id="IPR033128">
    <property type="entry name" value="Adenylosuccin_syn_Lys_AS"/>
</dbReference>
<dbReference type="EMBL" id="DF933813">
    <property type="protein sequence ID" value="GAM35389.1"/>
    <property type="molecule type" value="Genomic_DNA"/>
</dbReference>
<keyword evidence="7 10" id="KW-0658">Purine biosynthesis</keyword>
<name>A0A6V8H268_TALPI</name>
<feature type="compositionally biased region" description="Basic and acidic residues" evidence="13">
    <location>
        <begin position="200"/>
        <end position="213"/>
    </location>
</feature>
<dbReference type="PROSITE" id="PS50076">
    <property type="entry name" value="DNAJ_2"/>
    <property type="match status" value="1"/>
</dbReference>
<evidence type="ECO:0000256" key="7">
    <source>
        <dbReference type="ARBA" id="ARBA00022755"/>
    </source>
</evidence>
<dbReference type="InterPro" id="IPR036869">
    <property type="entry name" value="J_dom_sf"/>
</dbReference>
<evidence type="ECO:0000259" key="14">
    <source>
        <dbReference type="PROSITE" id="PS50076"/>
    </source>
</evidence>
<dbReference type="Proteomes" id="UP000053095">
    <property type="component" value="Unassembled WGS sequence"/>
</dbReference>
<feature type="region of interest" description="Disordered" evidence="13">
    <location>
        <begin position="520"/>
        <end position="572"/>
    </location>
</feature>
<feature type="binding site" evidence="10">
    <location>
        <position position="1215"/>
    </location>
    <ligand>
        <name>GTP</name>
        <dbReference type="ChEBI" id="CHEBI:37565"/>
    </ligand>
</feature>
<dbReference type="SMART" id="SM00271">
    <property type="entry name" value="DnaJ"/>
    <property type="match status" value="1"/>
</dbReference>
<feature type="compositionally biased region" description="Basic and acidic residues" evidence="13">
    <location>
        <begin position="430"/>
        <end position="451"/>
    </location>
</feature>
<dbReference type="GO" id="GO:0046040">
    <property type="term" value="P:IMP metabolic process"/>
    <property type="evidence" value="ECO:0007669"/>
    <property type="project" value="TreeGrafter"/>
</dbReference>
<evidence type="ECO:0000256" key="3">
    <source>
        <dbReference type="ARBA" id="ARBA00022490"/>
    </source>
</evidence>
<dbReference type="Pfam" id="PF00226">
    <property type="entry name" value="DnaJ"/>
    <property type="match status" value="1"/>
</dbReference>
<dbReference type="CDD" id="cd03108">
    <property type="entry name" value="AdSS"/>
    <property type="match status" value="1"/>
</dbReference>
<dbReference type="InterPro" id="IPR001114">
    <property type="entry name" value="Adenylosuccinate_synthetase"/>
</dbReference>
<dbReference type="GO" id="GO:0044208">
    <property type="term" value="P:'de novo' AMP biosynthetic process"/>
    <property type="evidence" value="ECO:0007669"/>
    <property type="project" value="UniProtKB-UniRule"/>
</dbReference>
<evidence type="ECO:0000256" key="1">
    <source>
        <dbReference type="ARBA" id="ARBA00003779"/>
    </source>
</evidence>
<keyword evidence="5 10" id="KW-0479">Metal-binding</keyword>
<feature type="compositionally biased region" description="Low complexity" evidence="13">
    <location>
        <begin position="603"/>
        <end position="629"/>
    </location>
</feature>
<feature type="binding site" evidence="10">
    <location>
        <begin position="926"/>
        <end position="932"/>
    </location>
    <ligand>
        <name>GTP</name>
        <dbReference type="ChEBI" id="CHEBI:37565"/>
    </ligand>
</feature>
<dbReference type="Gene3D" id="3.40.440.10">
    <property type="entry name" value="Adenylosuccinate Synthetase, subunit A, domain 1"/>
    <property type="match status" value="1"/>
</dbReference>
<dbReference type="PANTHER" id="PTHR11846">
    <property type="entry name" value="ADENYLOSUCCINATE SYNTHETASE"/>
    <property type="match status" value="1"/>
</dbReference>
<feature type="region of interest" description="Disordered" evidence="13">
    <location>
        <begin position="79"/>
        <end position="131"/>
    </location>
</feature>
<organism evidence="15 16">
    <name type="scientific">Talaromyces pinophilus</name>
    <name type="common">Penicillium pinophilum</name>
    <dbReference type="NCBI Taxonomy" id="128442"/>
    <lineage>
        <taxon>Eukaryota</taxon>
        <taxon>Fungi</taxon>
        <taxon>Dikarya</taxon>
        <taxon>Ascomycota</taxon>
        <taxon>Pezizomycotina</taxon>
        <taxon>Eurotiomycetes</taxon>
        <taxon>Eurotiomycetidae</taxon>
        <taxon>Eurotiales</taxon>
        <taxon>Trichocomaceae</taxon>
        <taxon>Talaromyces</taxon>
        <taxon>Talaromyces sect. Talaromyces</taxon>
    </lineage>
</organism>
<dbReference type="Gene3D" id="1.10.287.110">
    <property type="entry name" value="DnaJ domain"/>
    <property type="match status" value="1"/>
</dbReference>
<dbReference type="GO" id="GO:0005525">
    <property type="term" value="F:GTP binding"/>
    <property type="evidence" value="ECO:0007669"/>
    <property type="project" value="UniProtKB-UniRule"/>
</dbReference>
<feature type="compositionally biased region" description="Basic and acidic residues" evidence="13">
    <location>
        <begin position="406"/>
        <end position="416"/>
    </location>
</feature>
<feature type="compositionally biased region" description="Low complexity" evidence="13">
    <location>
        <begin position="459"/>
        <end position="468"/>
    </location>
</feature>
<feature type="compositionally biased region" description="Basic residues" evidence="13">
    <location>
        <begin position="338"/>
        <end position="352"/>
    </location>
</feature>
<dbReference type="Pfam" id="PF00709">
    <property type="entry name" value="Adenylsucc_synt"/>
    <property type="match status" value="1"/>
</dbReference>
<evidence type="ECO:0000313" key="15">
    <source>
        <dbReference type="EMBL" id="GAM35389.1"/>
    </source>
</evidence>
<feature type="compositionally biased region" description="Polar residues" evidence="13">
    <location>
        <begin position="87"/>
        <end position="102"/>
    </location>
</feature>
<feature type="region of interest" description="Disordered" evidence="13">
    <location>
        <begin position="730"/>
        <end position="772"/>
    </location>
</feature>
<dbReference type="HAMAP" id="MF_00011">
    <property type="entry name" value="Adenylosucc_synth"/>
    <property type="match status" value="1"/>
</dbReference>
<feature type="binding site" evidence="10">
    <location>
        <position position="1213"/>
    </location>
    <ligand>
        <name>IMP</name>
        <dbReference type="ChEBI" id="CHEBI:58053"/>
    </ligand>
</feature>
<proteinExistence type="inferred from homology"/>
<sequence length="1337" mass="147906">MVKADVRRDYYADLGVGPGADTDEIKKQFRKLALKYHPDRNPGRETEFITKFQAIQAAHEILSDPQQRLKYDTERLRAGYGKLYGPSPTSAPRRTNTTSYPAGTTAKPPASKPQPTRPASYQAPPSSGAQRYANYAKAAPQQPYDKMFERETRADAFRAFQGMKANGWSKFDPTSGRPTPPPTRNTTGGTGPQTTSRGKSAYEHLNSRPHPEAFGRASTVKKKHGFAPSTPGGDEPMARNISAYQNTPRQDRSAFFDSVPAPTAKTRRTPASSRPDTPVDEVAPEFERPSHKYSTAGGERTYFSSAGLGRAYSMRDSSTSSKARSRTNPPSPRSPARDRHRSASPGIRRPHKAYTSSSSSTSSEGELDSDVDQPASVPRRKAVPKSRLRPVQTSHYQGPGSGEDTSSSHHRMDYHSLRSHRRRRGLFDGNRPHSYHEFQDQSTDSDYHQGNESDNPSFAARAQQAARAEYVPQGSTLNPDQAAEGLANLNFSQNGAKSKSHDSLNKRFSASDWGDAIKPELFAPNQVNGHRRSRSKTSPTRGRQERRLNSKSPANGVSSSDEAAKQQSFNSWTQSQFSADAWTQHLQSKNWMFQPNQTQQGNSTAAAAGRSASRAARRPTQSRQPGVATEAEEEEITISVPSSKGTTTPVSDAMEIDDEPTSHPTKARTNGYVPSPLGPTKADSNAKGADDGKTSEWMSLFNMSALNNAAPFANSGGINDLNDIYSTLPFESRANDPNTSRRMAPQRTKTSLPQPPRRPSRPGVVPNGNDPRNMVLPKQHWENYEKQMSAYVIEWNKFQRQMLQLLAMRQLGFETGLAPRWIDATGDSLRLNTKSNEEDADVQAGENDTDNESDILLPHNPHGGFKAYFNSVDDYMRIVEHWSLALERHRECISQLGELLFVQCLKKFFTTYPAAMVTIVLGAQWGDEGKGKITDYLSQDATLCCRSAGGHNAGHTIVHDSVTYDFHILPSGLVSPKCINLIGAGTVVHVPSFFKELAALADKGLADVNSRVFISDRAHVCFDLHSVVDGLEETKLGERKVGTTGKGIGPCYSDKAARRGVRVGEILDEEVFERKLRNLDAGYRNRFGELAYDVEEEINRFKDYRQKLKPYIIDQLPFLQKYKNDDRILVEGANALMLDLDHGTYPFVTSSSTGLGGAIQGLSINPTKIKSIIGVVKAYTTRVGSGPFPTEQLNEFGEKLQVAGREVGVTTGRKRRCGWFDLVLCRYSLAVNHYTALNLTKLDILDDFDEIKVAVAYKLPDGTRLEASYPADPNVTEKLEVEYITLPGWKSNTMGLTKYEDLPENARKYVEYIEKGLDGVPIKWIGTGPGREHLIIR</sequence>
<feature type="active site" description="Proton acceptor" evidence="10">
    <location>
        <position position="927"/>
    </location>
</feature>
<dbReference type="SUPFAM" id="SSF52540">
    <property type="entry name" value="P-loop containing nucleoside triphosphate hydrolases"/>
    <property type="match status" value="1"/>
</dbReference>
<feature type="binding site" evidence="10">
    <location>
        <begin position="952"/>
        <end position="955"/>
    </location>
    <ligand>
        <name>IMP</name>
        <dbReference type="ChEBI" id="CHEBI:58053"/>
    </ligand>
</feature>
<evidence type="ECO:0000256" key="4">
    <source>
        <dbReference type="ARBA" id="ARBA00022598"/>
    </source>
</evidence>
<dbReference type="FunFam" id="1.10.287.110:FF:000096">
    <property type="entry name" value="DnaJ domain protein"/>
    <property type="match status" value="1"/>
</dbReference>
<dbReference type="GO" id="GO:0000287">
    <property type="term" value="F:magnesium ion binding"/>
    <property type="evidence" value="ECO:0007669"/>
    <property type="project" value="UniProtKB-UniRule"/>
</dbReference>
<evidence type="ECO:0000256" key="12">
    <source>
        <dbReference type="RuleBase" id="RU000520"/>
    </source>
</evidence>
<dbReference type="UniPathway" id="UPA00075">
    <property type="reaction ID" value="UER00335"/>
</dbReference>
<evidence type="ECO:0000256" key="8">
    <source>
        <dbReference type="ARBA" id="ARBA00022842"/>
    </source>
</evidence>
<comment type="pathway">
    <text evidence="10 12">Purine metabolism; AMP biosynthesis via de novo pathway; AMP from IMP: step 1/2.</text>
</comment>
<evidence type="ECO:0000256" key="13">
    <source>
        <dbReference type="SAM" id="MobiDB-lite"/>
    </source>
</evidence>
<feature type="region of interest" description="Disordered" evidence="13">
    <location>
        <begin position="165"/>
        <end position="481"/>
    </location>
</feature>
<feature type="binding site" evidence="10">
    <location>
        <position position="1058"/>
    </location>
    <ligand>
        <name>IMP</name>
        <dbReference type="ChEBI" id="CHEBI:58053"/>
        <note>ligand shared between dimeric partners</note>
    </ligand>
</feature>
<feature type="binding site" evidence="10">
    <location>
        <begin position="1326"/>
        <end position="1328"/>
    </location>
    <ligand>
        <name>GTP</name>
        <dbReference type="ChEBI" id="CHEBI:37565"/>
    </ligand>
</feature>
<keyword evidence="6 10" id="KW-0547">Nucleotide-binding</keyword>
<feature type="binding site" evidence="10">
    <location>
        <position position="1134"/>
    </location>
    <ligand>
        <name>IMP</name>
        <dbReference type="ChEBI" id="CHEBI:58053"/>
    </ligand>
</feature>
<comment type="caution">
    <text evidence="15">The sequence shown here is derived from an EMBL/GenBank/DDBJ whole genome shotgun (WGS) entry which is preliminary data.</text>
</comment>
<feature type="compositionally biased region" description="Polar residues" evidence="13">
    <location>
        <begin position="117"/>
        <end position="129"/>
    </location>
</feature>
<gene>
    <name evidence="15" type="ORF">TCE0_017r03684</name>
</gene>
<dbReference type="FunFam" id="1.10.300.10:FF:000001">
    <property type="entry name" value="Adenylosuccinate synthetase"/>
    <property type="match status" value="1"/>
</dbReference>
<keyword evidence="9 10" id="KW-0342">GTP-binding</keyword>
<feature type="binding site" evidence="10">
    <location>
        <position position="1044"/>
    </location>
    <ligand>
        <name>IMP</name>
        <dbReference type="ChEBI" id="CHEBI:58053"/>
    </ligand>
</feature>
<feature type="binding site" evidence="10">
    <location>
        <begin position="927"/>
        <end position="930"/>
    </location>
    <ligand>
        <name>IMP</name>
        <dbReference type="ChEBI" id="CHEBI:58053"/>
    </ligand>
</feature>
<dbReference type="SUPFAM" id="SSF46565">
    <property type="entry name" value="Chaperone J-domain"/>
    <property type="match status" value="1"/>
</dbReference>
<reference evidence="16" key="1">
    <citation type="journal article" date="2015" name="Genome Announc.">
        <title>Draft genome sequence of Talaromyces cellulolyticus strain Y-94, a source of lignocellulosic biomass-degrading enzymes.</title>
        <authorList>
            <person name="Fujii T."/>
            <person name="Koike H."/>
            <person name="Sawayama S."/>
            <person name="Yano S."/>
            <person name="Inoue H."/>
        </authorList>
    </citation>
    <scope>NUCLEOTIDE SEQUENCE [LARGE SCALE GENOMIC DNA]</scope>
    <source>
        <strain evidence="16">Y-94</strain>
    </source>
</reference>
<comment type="subcellular location">
    <subcellularLocation>
        <location evidence="10">Cytoplasm</location>
    </subcellularLocation>
</comment>
<feature type="active site" description="Proton donor" evidence="10">
    <location>
        <position position="955"/>
    </location>
</feature>
<dbReference type="GO" id="GO:0005737">
    <property type="term" value="C:cytoplasm"/>
    <property type="evidence" value="ECO:0007669"/>
    <property type="project" value="UniProtKB-SubCell"/>
</dbReference>
<dbReference type="EC" id="6.3.4.4" evidence="10 12"/>
<dbReference type="SMART" id="SM00788">
    <property type="entry name" value="Adenylsucc_synt"/>
    <property type="match status" value="1"/>
</dbReference>
<feature type="compositionally biased region" description="Polar residues" evidence="13">
    <location>
        <begin position="550"/>
        <end position="572"/>
    </location>
</feature>
<dbReference type="NCBIfam" id="NF002223">
    <property type="entry name" value="PRK01117.1"/>
    <property type="match status" value="1"/>
</dbReference>
<feature type="compositionally biased region" description="Polar residues" evidence="13">
    <location>
        <begin position="735"/>
        <end position="752"/>
    </location>
</feature>
<feature type="binding site" evidence="10">
    <location>
        <position position="954"/>
    </location>
    <ligand>
        <name>Mg(2+)</name>
        <dbReference type="ChEBI" id="CHEBI:18420"/>
    </ligand>
</feature>
<feature type="binding site" evidence="10">
    <location>
        <position position="927"/>
    </location>
    <ligand>
        <name>Mg(2+)</name>
        <dbReference type="ChEBI" id="CHEBI:18420"/>
    </ligand>
</feature>
<dbReference type="Gene3D" id="3.90.170.10">
    <property type="entry name" value="Adenylosuccinate Synthetase, subunit A, domain 3"/>
    <property type="match status" value="1"/>
</dbReference>
<evidence type="ECO:0000256" key="5">
    <source>
        <dbReference type="ARBA" id="ARBA00022723"/>
    </source>
</evidence>
<feature type="compositionally biased region" description="Low complexity" evidence="13">
    <location>
        <begin position="184"/>
        <end position="198"/>
    </location>
</feature>
<keyword evidence="4 10" id="KW-0436">Ligase</keyword>
<feature type="region of interest" description="Disordered" evidence="13">
    <location>
        <begin position="832"/>
        <end position="855"/>
    </location>
</feature>
<comment type="catalytic activity">
    <reaction evidence="10 12">
        <text>IMP + L-aspartate + GTP = N(6)-(1,2-dicarboxyethyl)-AMP + GDP + phosphate + 2 H(+)</text>
        <dbReference type="Rhea" id="RHEA:15753"/>
        <dbReference type="ChEBI" id="CHEBI:15378"/>
        <dbReference type="ChEBI" id="CHEBI:29991"/>
        <dbReference type="ChEBI" id="CHEBI:37565"/>
        <dbReference type="ChEBI" id="CHEBI:43474"/>
        <dbReference type="ChEBI" id="CHEBI:57567"/>
        <dbReference type="ChEBI" id="CHEBI:58053"/>
        <dbReference type="ChEBI" id="CHEBI:58189"/>
        <dbReference type="EC" id="6.3.4.4"/>
    </reaction>
</comment>
<evidence type="ECO:0000256" key="6">
    <source>
        <dbReference type="ARBA" id="ARBA00022741"/>
    </source>
</evidence>
<dbReference type="InterPro" id="IPR042111">
    <property type="entry name" value="Adenylosuccinate_synth_dom3"/>
</dbReference>
<dbReference type="PROSITE" id="PS01266">
    <property type="entry name" value="ADENYLOSUCCIN_SYN_1"/>
    <property type="match status" value="1"/>
</dbReference>
<feature type="compositionally biased region" description="Basic residues" evidence="13">
    <location>
        <begin position="378"/>
        <end position="388"/>
    </location>
</feature>
<dbReference type="InterPro" id="IPR027417">
    <property type="entry name" value="P-loop_NTPase"/>
</dbReference>
<feature type="binding site" evidence="10">
    <location>
        <begin position="954"/>
        <end position="956"/>
    </location>
    <ligand>
        <name>GTP</name>
        <dbReference type="ChEBI" id="CHEBI:37565"/>
    </ligand>
</feature>
<dbReference type="InterPro" id="IPR042110">
    <property type="entry name" value="Adenylosuccinate_synth_dom2"/>
</dbReference>
<dbReference type="PROSITE" id="PS00513">
    <property type="entry name" value="ADENYLOSUCCIN_SYN_2"/>
    <property type="match status" value="1"/>
</dbReference>
<dbReference type="Gene3D" id="1.10.300.10">
    <property type="entry name" value="Adenylosuccinate Synthetase, subunit A, domain 2"/>
    <property type="match status" value="1"/>
</dbReference>
<dbReference type="NCBIfam" id="TIGR00184">
    <property type="entry name" value="purA"/>
    <property type="match status" value="1"/>
</dbReference>
<dbReference type="GO" id="GO:0004019">
    <property type="term" value="F:adenylosuccinate synthase activity"/>
    <property type="evidence" value="ECO:0007669"/>
    <property type="project" value="UniProtKB-UniRule"/>
</dbReference>
<feature type="region of interest" description="Disordered" evidence="13">
    <location>
        <begin position="595"/>
        <end position="692"/>
    </location>
</feature>
<comment type="function">
    <text evidence="1">Plays an important role in the de novo pathway and in the salvage pathway of purine nucleotide biosynthesis. Catalyzes the first committed step in the biosynthesis of AMP from IMP.</text>
</comment>
<evidence type="ECO:0000256" key="2">
    <source>
        <dbReference type="ARBA" id="ARBA00011738"/>
    </source>
</evidence>
<dbReference type="InterPro" id="IPR018220">
    <property type="entry name" value="Adenylosuccin_syn_GTP-bd"/>
</dbReference>
<comment type="subunit">
    <text evidence="2 10">Homodimer.</text>
</comment>
<accession>A0A6V8H268</accession>
<dbReference type="FunFam" id="3.90.170.10:FF:000001">
    <property type="entry name" value="Adenylosuccinate synthetase"/>
    <property type="match status" value="1"/>
</dbReference>
<comment type="similarity">
    <text evidence="10 12">Belongs to the adenylosuccinate synthetase family.</text>
</comment>
<comment type="cofactor">
    <cofactor evidence="10">
        <name>Mg(2+)</name>
        <dbReference type="ChEBI" id="CHEBI:18420"/>
    </cofactor>
    <text evidence="10">Binds 1 Mg(2+) ion per subunit.</text>
</comment>
<feature type="compositionally biased region" description="Polar residues" evidence="13">
    <location>
        <begin position="639"/>
        <end position="650"/>
    </location>
</feature>
<evidence type="ECO:0000313" key="16">
    <source>
        <dbReference type="Proteomes" id="UP000053095"/>
    </source>
</evidence>
<keyword evidence="16" id="KW-1185">Reference proteome</keyword>
<evidence type="ECO:0000256" key="11">
    <source>
        <dbReference type="PROSITE-ProRule" id="PRU10134"/>
    </source>
</evidence>
<dbReference type="InterPro" id="IPR018253">
    <property type="entry name" value="DnaJ_domain_CS"/>
</dbReference>
<feature type="binding site" evidence="10">
    <location>
        <begin position="1241"/>
        <end position="1243"/>
    </location>
    <ligand>
        <name>GTP</name>
        <dbReference type="ChEBI" id="CHEBI:37565"/>
    </ligand>
</feature>
<dbReference type="PROSITE" id="PS00636">
    <property type="entry name" value="DNAJ_1"/>
    <property type="match status" value="1"/>
</dbReference>
<dbReference type="InterPro" id="IPR042109">
    <property type="entry name" value="Adenylosuccinate_synth_dom1"/>
</dbReference>
<dbReference type="CDD" id="cd06257">
    <property type="entry name" value="DnaJ"/>
    <property type="match status" value="1"/>
</dbReference>
<comment type="function">
    <text evidence="10">Plays an important role in the de novo pathway and in the salvage pathway of purine nucleotide biosynthesis. Catalyzes the first commited step in the biosynthesis of AMP from IMP.</text>
</comment>
<evidence type="ECO:0000256" key="9">
    <source>
        <dbReference type="ARBA" id="ARBA00023134"/>
    </source>
</evidence>